<dbReference type="Pfam" id="PF02737">
    <property type="entry name" value="3HCDH_N"/>
    <property type="match status" value="1"/>
</dbReference>
<keyword evidence="6" id="KW-1185">Reference proteome</keyword>
<keyword evidence="2" id="KW-0560">Oxidoreductase</keyword>
<evidence type="ECO:0000259" key="4">
    <source>
        <dbReference type="Pfam" id="PF02737"/>
    </source>
</evidence>
<organism evidence="5 6">
    <name type="scientific">Aequorivita marisscotiae</name>
    <dbReference type="NCBI Taxonomy" id="3040348"/>
    <lineage>
        <taxon>Bacteria</taxon>
        <taxon>Pseudomonadati</taxon>
        <taxon>Bacteroidota</taxon>
        <taxon>Flavobacteriia</taxon>
        <taxon>Flavobacteriales</taxon>
        <taxon>Flavobacteriaceae</taxon>
        <taxon>Aequorivita</taxon>
    </lineage>
</organism>
<dbReference type="InterPro" id="IPR006108">
    <property type="entry name" value="3HC_DH_C"/>
</dbReference>
<dbReference type="PANTHER" id="PTHR48075">
    <property type="entry name" value="3-HYDROXYACYL-COA DEHYDROGENASE FAMILY PROTEIN"/>
    <property type="match status" value="1"/>
</dbReference>
<dbReference type="InterPro" id="IPR006176">
    <property type="entry name" value="3-OHacyl-CoA_DH_NAD-bd"/>
</dbReference>
<dbReference type="SUPFAM" id="SSF51735">
    <property type="entry name" value="NAD(P)-binding Rossmann-fold domains"/>
    <property type="match status" value="1"/>
</dbReference>
<gene>
    <name evidence="5" type="ORF">QCQ61_01730</name>
</gene>
<dbReference type="InterPro" id="IPR013328">
    <property type="entry name" value="6PGD_dom2"/>
</dbReference>
<dbReference type="Gene3D" id="1.10.1040.10">
    <property type="entry name" value="N-(1-d-carboxylethyl)-l-norvaline Dehydrogenase, domain 2"/>
    <property type="match status" value="2"/>
</dbReference>
<protein>
    <submittedName>
        <fullName evidence="5">3-hydroxyacyl-CoA dehydrogenase NAD-binding domain-containing protein</fullName>
    </submittedName>
</protein>
<dbReference type="InterPro" id="IPR036291">
    <property type="entry name" value="NAD(P)-bd_dom_sf"/>
</dbReference>
<feature type="domain" description="3-hydroxyacyl-CoA dehydrogenase C-terminal" evidence="3">
    <location>
        <begin position="317"/>
        <end position="397"/>
    </location>
</feature>
<evidence type="ECO:0000313" key="5">
    <source>
        <dbReference type="EMBL" id="WGF92925.1"/>
    </source>
</evidence>
<evidence type="ECO:0000259" key="3">
    <source>
        <dbReference type="Pfam" id="PF00725"/>
    </source>
</evidence>
<dbReference type="PANTHER" id="PTHR48075:SF5">
    <property type="entry name" value="3-HYDROXYBUTYRYL-COA DEHYDROGENASE"/>
    <property type="match status" value="1"/>
</dbReference>
<dbReference type="Gene3D" id="3.40.50.720">
    <property type="entry name" value="NAD(P)-binding Rossmann-like Domain"/>
    <property type="match status" value="1"/>
</dbReference>
<evidence type="ECO:0000313" key="6">
    <source>
        <dbReference type="Proteomes" id="UP001238523"/>
    </source>
</evidence>
<dbReference type="Pfam" id="PF00725">
    <property type="entry name" value="3HCDH"/>
    <property type="match status" value="2"/>
</dbReference>
<reference evidence="5 6" key="1">
    <citation type="submission" date="2023-04" db="EMBL/GenBank/DDBJ databases">
        <title>Taxonomic identification of the Arctic strain Aequorivita sp. nov. and transcriptomic analysis in response to temperature stress.</title>
        <authorList>
            <person name="Liu W."/>
            <person name="Cong B."/>
            <person name="Lin J."/>
        </authorList>
    </citation>
    <scope>NUCLEOTIDE SEQUENCE [LARGE SCALE GENOMIC DNA]</scope>
    <source>
        <strain evidence="5 6">Ant34-E75</strain>
    </source>
</reference>
<name>A0ABY8KU14_9FLAO</name>
<comment type="similarity">
    <text evidence="1">Belongs to the 3-hydroxyacyl-CoA dehydrogenase family.</text>
</comment>
<feature type="domain" description="3-hydroxyacyl-CoA dehydrogenase C-terminal" evidence="3">
    <location>
        <begin position="198"/>
        <end position="295"/>
    </location>
</feature>
<dbReference type="InterPro" id="IPR008927">
    <property type="entry name" value="6-PGluconate_DH-like_C_sf"/>
</dbReference>
<proteinExistence type="inferred from homology"/>
<feature type="domain" description="3-hydroxyacyl-CoA dehydrogenase NAD binding" evidence="4">
    <location>
        <begin position="18"/>
        <end position="196"/>
    </location>
</feature>
<sequence length="402" mass="44902">MENQKSKIVNQKSSIKFVGIIGAGTMGAGIAQVAATAGCSVKLYDTKTEALEKAEADLNKIMDRLVEKGKINSKEKQRIQTNIKYVNSLKELKDSDLTIEAIVENLDIKKNVFSTLEKFVSDDCIIASNTSSLSIASIASSLQKPERCIGIHFFNPAPLMKLVEVIPSIQTSVETLKISVETIKDWGKTVAVAKDTPGFIVNRVARPFYGEALRIYEEGIASFSEIDKAMKEIGGFRMGPFELMDFIGNDVNYTVTETVFKAFYFDPRYKPSFTQKRFAEAGYLGRKSGKGYYDYSKNVTPSAVEGSLSSEKSIQIFDRILVMLINEAADALFWNIASGEDIDNAMTKGVNYPKGLLSWADEKGIDWCVKKMDELYNEYHEDRYRCSPLLRKMKNSGSSFFD</sequence>
<dbReference type="InterPro" id="IPR006180">
    <property type="entry name" value="3-OHacyl-CoA_DH_CS"/>
</dbReference>
<dbReference type="Proteomes" id="UP001238523">
    <property type="component" value="Chromosome"/>
</dbReference>
<dbReference type="EMBL" id="CP122379">
    <property type="protein sequence ID" value="WGF92925.1"/>
    <property type="molecule type" value="Genomic_DNA"/>
</dbReference>
<accession>A0ABY8KU14</accession>
<evidence type="ECO:0000256" key="2">
    <source>
        <dbReference type="ARBA" id="ARBA00023002"/>
    </source>
</evidence>
<dbReference type="SUPFAM" id="SSF48179">
    <property type="entry name" value="6-phosphogluconate dehydrogenase C-terminal domain-like"/>
    <property type="match status" value="2"/>
</dbReference>
<dbReference type="PROSITE" id="PS00067">
    <property type="entry name" value="3HCDH"/>
    <property type="match status" value="1"/>
</dbReference>
<evidence type="ECO:0000256" key="1">
    <source>
        <dbReference type="ARBA" id="ARBA00009463"/>
    </source>
</evidence>